<dbReference type="EMBL" id="GEMB01007415">
    <property type="protein sequence ID" value="JAR95965.1"/>
    <property type="molecule type" value="Transcribed_RNA"/>
</dbReference>
<name>A0A170UM67_TRIIF</name>
<accession>A0A170UM67</accession>
<proteinExistence type="predicted"/>
<reference evidence="1" key="1">
    <citation type="submission" date="2016-04" db="EMBL/GenBank/DDBJ databases">
        <authorList>
            <person name="Calderon-Fernandez G.M.Sr."/>
        </authorList>
    </citation>
    <scope>NUCLEOTIDE SEQUENCE</scope>
    <source>
        <strain evidence="1">Int1</strain>
        <tissue evidence="1">Integument</tissue>
    </source>
</reference>
<dbReference type="AlphaFoldDB" id="A0A170UM67"/>
<dbReference type="Pfam" id="PF03564">
    <property type="entry name" value="DUF1759"/>
    <property type="match status" value="1"/>
</dbReference>
<protein>
    <submittedName>
        <fullName evidence="1">Transposable element tc1</fullName>
    </submittedName>
</protein>
<reference evidence="1" key="2">
    <citation type="journal article" date="2017" name="J. Med. Entomol.">
        <title>Transcriptome Analysis of the Triatoma infestans (Hemiptera: Reduviidae) Integument.</title>
        <authorList>
            <person name="Calderon-Fernandez G.M."/>
            <person name="Moriconi D.E."/>
            <person name="Dulbecco A.B."/>
            <person name="Juarez M.P."/>
        </authorList>
    </citation>
    <scope>NUCLEOTIDE SEQUENCE</scope>
    <source>
        <strain evidence="1">Int1</strain>
        <tissue evidence="1">Integument</tissue>
    </source>
</reference>
<dbReference type="InterPro" id="IPR005312">
    <property type="entry name" value="DUF1759"/>
</dbReference>
<organism evidence="1">
    <name type="scientific">Triatoma infestans</name>
    <name type="common">Assassin bug</name>
    <dbReference type="NCBI Taxonomy" id="30076"/>
    <lineage>
        <taxon>Eukaryota</taxon>
        <taxon>Metazoa</taxon>
        <taxon>Ecdysozoa</taxon>
        <taxon>Arthropoda</taxon>
        <taxon>Hexapoda</taxon>
        <taxon>Insecta</taxon>
        <taxon>Pterygota</taxon>
        <taxon>Neoptera</taxon>
        <taxon>Paraneoptera</taxon>
        <taxon>Hemiptera</taxon>
        <taxon>Heteroptera</taxon>
        <taxon>Panheteroptera</taxon>
        <taxon>Cimicomorpha</taxon>
        <taxon>Reduviidae</taxon>
        <taxon>Triatominae</taxon>
        <taxon>Triatoma</taxon>
    </lineage>
</organism>
<evidence type="ECO:0000313" key="1">
    <source>
        <dbReference type="EMBL" id="JAR95965.1"/>
    </source>
</evidence>
<feature type="non-terminal residue" evidence="1">
    <location>
        <position position="1"/>
    </location>
</feature>
<sequence length="113" mass="13189">EVSQWISFWAQFSRIDEDESLNKEEKFQYLIQSMKMGSRAYNVVMSFPASGTNYPLALQALQDRFGRTDLLIEHYMRELLALVSNKSNINLCEFYDQLKHCLRQLCSTASSSY</sequence>